<evidence type="ECO:0000313" key="2">
    <source>
        <dbReference type="EMBL" id="TMS37802.1"/>
    </source>
</evidence>
<feature type="region of interest" description="Disordered" evidence="1">
    <location>
        <begin position="1"/>
        <end position="22"/>
    </location>
</feature>
<organism evidence="2 3">
    <name type="scientific">Steinernema carpocapsae</name>
    <name type="common">Entomopathogenic nematode</name>
    <dbReference type="NCBI Taxonomy" id="34508"/>
    <lineage>
        <taxon>Eukaryota</taxon>
        <taxon>Metazoa</taxon>
        <taxon>Ecdysozoa</taxon>
        <taxon>Nematoda</taxon>
        <taxon>Chromadorea</taxon>
        <taxon>Rhabditida</taxon>
        <taxon>Tylenchina</taxon>
        <taxon>Panagrolaimomorpha</taxon>
        <taxon>Strongyloidoidea</taxon>
        <taxon>Steinernematidae</taxon>
        <taxon>Steinernema</taxon>
    </lineage>
</organism>
<protein>
    <submittedName>
        <fullName evidence="2">Uncharacterized protein</fullName>
    </submittedName>
</protein>
<dbReference type="Proteomes" id="UP000298663">
    <property type="component" value="Unassembled WGS sequence"/>
</dbReference>
<name>A0A4U8UWH6_STECR</name>
<accession>A0A4U8UWH6</accession>
<reference evidence="2 3" key="2">
    <citation type="journal article" date="2019" name="G3 (Bethesda)">
        <title>Hybrid Assembly of the Genome of the Entomopathogenic Nematode Steinernema carpocapsae Identifies the X-Chromosome.</title>
        <authorList>
            <person name="Serra L."/>
            <person name="Macchietto M."/>
            <person name="Macias-Munoz A."/>
            <person name="McGill C.J."/>
            <person name="Rodriguez I.M."/>
            <person name="Rodriguez B."/>
            <person name="Murad R."/>
            <person name="Mortazavi A."/>
        </authorList>
    </citation>
    <scope>NUCLEOTIDE SEQUENCE [LARGE SCALE GENOMIC DNA]</scope>
    <source>
        <strain evidence="2 3">ALL</strain>
    </source>
</reference>
<dbReference type="EMBL" id="AZBU02000001">
    <property type="protein sequence ID" value="TMS37802.1"/>
    <property type="molecule type" value="Genomic_DNA"/>
</dbReference>
<evidence type="ECO:0000256" key="1">
    <source>
        <dbReference type="SAM" id="MobiDB-lite"/>
    </source>
</evidence>
<gene>
    <name evidence="2" type="ORF">L596_004661</name>
</gene>
<dbReference type="AlphaFoldDB" id="A0A4U8UWH6"/>
<evidence type="ECO:0000313" key="3">
    <source>
        <dbReference type="Proteomes" id="UP000298663"/>
    </source>
</evidence>
<sequence length="96" mass="10500">MSRHSNAGHDHGRSATDTGRGHCLGYFIRPPTLATNENSGHGHRLVVLIASGSFLSKLICGKQQQVDDREKTTQTRTRISVSLVTEISDSCFTESM</sequence>
<reference evidence="2 3" key="1">
    <citation type="journal article" date="2015" name="Genome Biol.">
        <title>Comparative genomics of Steinernema reveals deeply conserved gene regulatory networks.</title>
        <authorList>
            <person name="Dillman A.R."/>
            <person name="Macchietto M."/>
            <person name="Porter C.F."/>
            <person name="Rogers A."/>
            <person name="Williams B."/>
            <person name="Antoshechkin I."/>
            <person name="Lee M.M."/>
            <person name="Goodwin Z."/>
            <person name="Lu X."/>
            <person name="Lewis E.E."/>
            <person name="Goodrich-Blair H."/>
            <person name="Stock S.P."/>
            <person name="Adams B.J."/>
            <person name="Sternberg P.W."/>
            <person name="Mortazavi A."/>
        </authorList>
    </citation>
    <scope>NUCLEOTIDE SEQUENCE [LARGE SCALE GENOMIC DNA]</scope>
    <source>
        <strain evidence="2 3">ALL</strain>
    </source>
</reference>
<comment type="caution">
    <text evidence="2">The sequence shown here is derived from an EMBL/GenBank/DDBJ whole genome shotgun (WGS) entry which is preliminary data.</text>
</comment>
<keyword evidence="3" id="KW-1185">Reference proteome</keyword>
<proteinExistence type="predicted"/>